<accession>A0ABN8P5D4</accession>
<evidence type="ECO:0000313" key="5">
    <source>
        <dbReference type="Proteomes" id="UP001159405"/>
    </source>
</evidence>
<feature type="compositionally biased region" description="Basic and acidic residues" evidence="2">
    <location>
        <begin position="228"/>
        <end position="240"/>
    </location>
</feature>
<name>A0ABN8P5D4_9CNID</name>
<comment type="caution">
    <text evidence="4">The sequence shown here is derived from an EMBL/GenBank/DDBJ whole genome shotgun (WGS) entry which is preliminary data.</text>
</comment>
<evidence type="ECO:0000313" key="4">
    <source>
        <dbReference type="EMBL" id="CAH3134436.1"/>
    </source>
</evidence>
<evidence type="ECO:0000259" key="3">
    <source>
        <dbReference type="Pfam" id="PF15821"/>
    </source>
</evidence>
<protein>
    <recommendedName>
        <fullName evidence="3">DUF4709 domain-containing protein</fullName>
    </recommendedName>
</protein>
<dbReference type="PANTHER" id="PTHR22382:SF7">
    <property type="entry name" value="RIKEN CDNA 4921504E06 GENE"/>
    <property type="match status" value="1"/>
</dbReference>
<keyword evidence="5" id="KW-1185">Reference proteome</keyword>
<dbReference type="Pfam" id="PF15821">
    <property type="entry name" value="DUF4709"/>
    <property type="match status" value="1"/>
</dbReference>
<dbReference type="InterPro" id="IPR031651">
    <property type="entry name" value="DUF4709"/>
</dbReference>
<proteinExistence type="predicted"/>
<dbReference type="InterPro" id="IPR040119">
    <property type="entry name" value="C10orf67-like"/>
</dbReference>
<feature type="region of interest" description="Disordered" evidence="2">
    <location>
        <begin position="1"/>
        <end position="31"/>
    </location>
</feature>
<evidence type="ECO:0000256" key="1">
    <source>
        <dbReference type="SAM" id="Coils"/>
    </source>
</evidence>
<organism evidence="4 5">
    <name type="scientific">Porites lobata</name>
    <dbReference type="NCBI Taxonomy" id="104759"/>
    <lineage>
        <taxon>Eukaryota</taxon>
        <taxon>Metazoa</taxon>
        <taxon>Cnidaria</taxon>
        <taxon>Anthozoa</taxon>
        <taxon>Hexacorallia</taxon>
        <taxon>Scleractinia</taxon>
        <taxon>Fungiina</taxon>
        <taxon>Poritidae</taxon>
        <taxon>Porites</taxon>
    </lineage>
</organism>
<dbReference type="EMBL" id="CALNXK010000054">
    <property type="protein sequence ID" value="CAH3134436.1"/>
    <property type="molecule type" value="Genomic_DNA"/>
</dbReference>
<feature type="compositionally biased region" description="Polar residues" evidence="2">
    <location>
        <begin position="627"/>
        <end position="640"/>
    </location>
</feature>
<evidence type="ECO:0000256" key="2">
    <source>
        <dbReference type="SAM" id="MobiDB-lite"/>
    </source>
</evidence>
<feature type="non-terminal residue" evidence="4">
    <location>
        <position position="1"/>
    </location>
</feature>
<feature type="coiled-coil region" evidence="1">
    <location>
        <begin position="362"/>
        <end position="404"/>
    </location>
</feature>
<sequence length="640" mass="72949">FKSPSHAVTKARLTKTKMAAERRSAMSAETAQSPTFMKNISSRPGSISPSVTPFSGTLMELDEYRPSIADQVHIGYFSQDRSSQTEVSEVAQLKEMTEVLQNLVRDIETLKRSLHYAKHVLQADYENKLQERALDLYCRVNDRILELEKQHEERVNVIRRSYRQQLADAITQISNQHQAYYAKKSKKDKAVYSENLKKVQEDDEAKKKAQQQQDSIIEMMKMQMRDAQERADKQLEDALNRPKSVSSVSTDPEIYELRDEVDKLENKLDDMMNQLDEKENENRRLASDIDDLSEQLNGERRQVQQLKKELSDAILAAEHERNTFKAEYNKTAQGSSNELDGHKKVDHATMVFLLQRQKIQLQNEMDAKVQETKNNLMAASKKQVEELQRAHDQKIKEQKIIEEKRKLMESQQKQSSIPAPSITGSILTERTTVAASGFTDRRPAYGSGLMASRLYRMDRPQLNESEKDDLLRKLQKLEKKQQAEILRQVQQELERVNKTWEMKVTILQQTLHALKDESFLRTSLQRQAARLQQAAVVYASDGPAVIVSERKGVPGRIFKTIERPGKAKETVPFTKADRLGADSPFSEDRPTPAPQIEADPPPTSNDESSVNAIPENGGVSAQERNGHSSISSQPIVQPVQ</sequence>
<feature type="domain" description="DUF4709" evidence="3">
    <location>
        <begin position="65"/>
        <end position="173"/>
    </location>
</feature>
<dbReference type="PANTHER" id="PTHR22382">
    <property type="entry name" value="RIKEN CDNA 4921504E06 GENE"/>
    <property type="match status" value="1"/>
</dbReference>
<gene>
    <name evidence="4" type="ORF">PLOB_00037363</name>
</gene>
<feature type="region of interest" description="Disordered" evidence="2">
    <location>
        <begin position="568"/>
        <end position="640"/>
    </location>
</feature>
<dbReference type="Proteomes" id="UP001159405">
    <property type="component" value="Unassembled WGS sequence"/>
</dbReference>
<feature type="compositionally biased region" description="Basic and acidic residues" evidence="2">
    <location>
        <begin position="568"/>
        <end position="590"/>
    </location>
</feature>
<feature type="coiled-coil region" evidence="1">
    <location>
        <begin position="467"/>
        <end position="517"/>
    </location>
</feature>
<feature type="region of interest" description="Disordered" evidence="2">
    <location>
        <begin position="228"/>
        <end position="250"/>
    </location>
</feature>
<keyword evidence="1" id="KW-0175">Coiled coil</keyword>
<reference evidence="4 5" key="1">
    <citation type="submission" date="2022-05" db="EMBL/GenBank/DDBJ databases">
        <authorList>
            <consortium name="Genoscope - CEA"/>
            <person name="William W."/>
        </authorList>
    </citation>
    <scope>NUCLEOTIDE SEQUENCE [LARGE SCALE GENOMIC DNA]</scope>
</reference>